<protein>
    <submittedName>
        <fullName evidence="2">NERD domain-containing protein</fullName>
    </submittedName>
</protein>
<dbReference type="STRING" id="1117379.BABA_07701"/>
<dbReference type="EMBL" id="AJLS01000052">
    <property type="protein sequence ID" value="EKN69903.1"/>
    <property type="molecule type" value="Genomic_DNA"/>
</dbReference>
<feature type="domain" description="NERD" evidence="1">
    <location>
        <begin position="37"/>
        <end position="148"/>
    </location>
</feature>
<keyword evidence="3" id="KW-1185">Reference proteome</keyword>
<name>K6DNZ0_9BACI</name>
<dbReference type="AlphaFoldDB" id="K6DNZ0"/>
<organism evidence="2 3">
    <name type="scientific">Neobacillus bataviensis LMG 21833</name>
    <dbReference type="NCBI Taxonomy" id="1117379"/>
    <lineage>
        <taxon>Bacteria</taxon>
        <taxon>Bacillati</taxon>
        <taxon>Bacillota</taxon>
        <taxon>Bacilli</taxon>
        <taxon>Bacillales</taxon>
        <taxon>Bacillaceae</taxon>
        <taxon>Neobacillus</taxon>
    </lineage>
</organism>
<gene>
    <name evidence="2" type="ORF">BABA_07701</name>
</gene>
<evidence type="ECO:0000313" key="3">
    <source>
        <dbReference type="Proteomes" id="UP000006316"/>
    </source>
</evidence>
<dbReference type="Pfam" id="PF08378">
    <property type="entry name" value="NERD"/>
    <property type="match status" value="1"/>
</dbReference>
<evidence type="ECO:0000313" key="2">
    <source>
        <dbReference type="EMBL" id="EKN69903.1"/>
    </source>
</evidence>
<proteinExistence type="predicted"/>
<accession>K6DNZ0</accession>
<sequence length="302" mass="34947">MFLNSRTESKELLKFRSLNARSTLSTKEKKHYLHLEKGYQGEVMFDQLTAKLENDLYILNGLYLEYNNAACQIDSLIISEETIYPFEIKNFEGDYLYELERFYFLPAKEEIKNPLDQLKRSNSLLRPLLKKQGINLPVEGSVTFVNPGFTLYQAPLNEPIISPTQLHQLMKKLNKTSSKLNGRHKKLADQLLAMHLVESPYAWKPIYTYGKLKKGILCPRCYSFMISIGDKKLVCSKCGCEESVDSGVLRSVKEHKLLFPDLKITTIGVHEWCRVVGSTKVVRRILFENFTASGYGRWFYFE</sequence>
<dbReference type="InterPro" id="IPR011528">
    <property type="entry name" value="NERD"/>
</dbReference>
<comment type="caution">
    <text evidence="2">The sequence shown here is derived from an EMBL/GenBank/DDBJ whole genome shotgun (WGS) entry which is preliminary data.</text>
</comment>
<reference evidence="2 3" key="1">
    <citation type="journal article" date="2012" name="Front. Microbiol.">
        <title>Redundancy and modularity in membrane-associated dissimilatory nitrate reduction in Bacillus.</title>
        <authorList>
            <person name="Heylen K."/>
            <person name="Keltjens J."/>
        </authorList>
    </citation>
    <scope>NUCLEOTIDE SEQUENCE [LARGE SCALE GENOMIC DNA]</scope>
    <source>
        <strain evidence="3">LMG 21833T</strain>
    </source>
</reference>
<evidence type="ECO:0000259" key="1">
    <source>
        <dbReference type="PROSITE" id="PS50965"/>
    </source>
</evidence>
<dbReference type="OrthoDB" id="2164794at2"/>
<dbReference type="PATRIC" id="fig|1117379.3.peg.1615"/>
<dbReference type="PROSITE" id="PS50965">
    <property type="entry name" value="NERD"/>
    <property type="match status" value="1"/>
</dbReference>
<dbReference type="eggNOG" id="ENOG502Z8AV">
    <property type="taxonomic scope" value="Bacteria"/>
</dbReference>
<dbReference type="Proteomes" id="UP000006316">
    <property type="component" value="Unassembled WGS sequence"/>
</dbReference>
<dbReference type="RefSeq" id="WP_007084563.1">
    <property type="nucleotide sequence ID" value="NZ_AJLS01000052.1"/>
</dbReference>